<reference evidence="5 6" key="1">
    <citation type="journal article" date="2020" name="Mol. Plant">
        <title>The Chromosome-Based Rubber Tree Genome Provides New Insights into Spurge Genome Evolution and Rubber Biosynthesis.</title>
        <authorList>
            <person name="Liu J."/>
            <person name="Shi C."/>
            <person name="Shi C.C."/>
            <person name="Li W."/>
            <person name="Zhang Q.J."/>
            <person name="Zhang Y."/>
            <person name="Li K."/>
            <person name="Lu H.F."/>
            <person name="Shi C."/>
            <person name="Zhu S.T."/>
            <person name="Xiao Z.Y."/>
            <person name="Nan H."/>
            <person name="Yue Y."/>
            <person name="Zhu X.G."/>
            <person name="Wu Y."/>
            <person name="Hong X.N."/>
            <person name="Fan G.Y."/>
            <person name="Tong Y."/>
            <person name="Zhang D."/>
            <person name="Mao C.L."/>
            <person name="Liu Y.L."/>
            <person name="Hao S.J."/>
            <person name="Liu W.Q."/>
            <person name="Lv M.Q."/>
            <person name="Zhang H.B."/>
            <person name="Liu Y."/>
            <person name="Hu-Tang G.R."/>
            <person name="Wang J.P."/>
            <person name="Wang J.H."/>
            <person name="Sun Y.H."/>
            <person name="Ni S.B."/>
            <person name="Chen W.B."/>
            <person name="Zhang X.C."/>
            <person name="Jiao Y.N."/>
            <person name="Eichler E.E."/>
            <person name="Li G.H."/>
            <person name="Liu X."/>
            <person name="Gao L.Z."/>
        </authorList>
    </citation>
    <scope>NUCLEOTIDE SEQUENCE [LARGE SCALE GENOMIC DNA]</scope>
    <source>
        <strain evidence="6">cv. GT1</strain>
        <tissue evidence="5">Leaf</tissue>
    </source>
</reference>
<gene>
    <name evidence="5" type="ORF">GH714_013330</name>
</gene>
<keyword evidence="3" id="KW-0630">Potassium</keyword>
<evidence type="ECO:0000313" key="6">
    <source>
        <dbReference type="Proteomes" id="UP000467840"/>
    </source>
</evidence>
<keyword evidence="6" id="KW-1185">Reference proteome</keyword>
<evidence type="ECO:0000256" key="4">
    <source>
        <dbReference type="ARBA" id="ARBA00023065"/>
    </source>
</evidence>
<protein>
    <recommendedName>
        <fullName evidence="7">Cation/H+ exchanger domain-containing protein</fullName>
    </recommendedName>
</protein>
<dbReference type="PANTHER" id="PTHR32468">
    <property type="entry name" value="CATION/H + ANTIPORTER"/>
    <property type="match status" value="1"/>
</dbReference>
<dbReference type="AlphaFoldDB" id="A0A6A6N127"/>
<comment type="caution">
    <text evidence="5">The sequence shown here is derived from an EMBL/GenBank/DDBJ whole genome shotgun (WGS) entry which is preliminary data.</text>
</comment>
<dbReference type="GO" id="GO:0098662">
    <property type="term" value="P:inorganic cation transmembrane transport"/>
    <property type="evidence" value="ECO:0007669"/>
    <property type="project" value="TreeGrafter"/>
</dbReference>
<evidence type="ECO:0008006" key="7">
    <source>
        <dbReference type="Google" id="ProtNLM"/>
    </source>
</evidence>
<evidence type="ECO:0000256" key="3">
    <source>
        <dbReference type="ARBA" id="ARBA00022958"/>
    </source>
</evidence>
<name>A0A6A6N127_HEVBR</name>
<organism evidence="5 6">
    <name type="scientific">Hevea brasiliensis</name>
    <name type="common">Para rubber tree</name>
    <name type="synonym">Siphonia brasiliensis</name>
    <dbReference type="NCBI Taxonomy" id="3981"/>
    <lineage>
        <taxon>Eukaryota</taxon>
        <taxon>Viridiplantae</taxon>
        <taxon>Streptophyta</taxon>
        <taxon>Embryophyta</taxon>
        <taxon>Tracheophyta</taxon>
        <taxon>Spermatophyta</taxon>
        <taxon>Magnoliopsida</taxon>
        <taxon>eudicotyledons</taxon>
        <taxon>Gunneridae</taxon>
        <taxon>Pentapetalae</taxon>
        <taxon>rosids</taxon>
        <taxon>fabids</taxon>
        <taxon>Malpighiales</taxon>
        <taxon>Euphorbiaceae</taxon>
        <taxon>Crotonoideae</taxon>
        <taxon>Micrandreae</taxon>
        <taxon>Hevea</taxon>
    </lineage>
</organism>
<sequence length="313" mass="34912">MDEHNLLTTELGQLAMSTVMLIEAIGWLSTWGFTDGVDHTRGPSLGAAIVEKTETMTHRSPCPQKYRRTLQTTPFAEEFHILTCIHSEDNVHSIITLLEASNPTVNSPLSIHAIELSGRAAPLLTPYSGHSKSFKSNNSTDHIMHAFSNYSRNSHGPVLLRPFVLVAPFKTMHNIICNYAEDRRVPFIIVPFLGNQQDNNHHLLRSFNAQLQANAPCTVGILVQKGLPPRKNLLGQFSCNVLVIFMGGPDDSEALKLAMRMSENSNVSITLLRIYLKMDEVDIKGDGNGLDDLLVQEFKDKNVKNSRVLAMRW</sequence>
<proteinExistence type="predicted"/>
<dbReference type="PANTHER" id="PTHR32468:SF108">
    <property type="entry name" value="CATION_H(+) ANTIPORTER 15-LIKE"/>
    <property type="match status" value="1"/>
</dbReference>
<dbReference type="EMBL" id="JAAGAX010000003">
    <property type="protein sequence ID" value="KAF2319107.1"/>
    <property type="molecule type" value="Genomic_DNA"/>
</dbReference>
<dbReference type="GO" id="GO:0012505">
    <property type="term" value="C:endomembrane system"/>
    <property type="evidence" value="ECO:0007669"/>
    <property type="project" value="TreeGrafter"/>
</dbReference>
<keyword evidence="2" id="KW-0633">Potassium transport</keyword>
<evidence type="ECO:0000256" key="2">
    <source>
        <dbReference type="ARBA" id="ARBA00022538"/>
    </source>
</evidence>
<accession>A0A6A6N127</accession>
<dbReference type="GO" id="GO:0006885">
    <property type="term" value="P:regulation of pH"/>
    <property type="evidence" value="ECO:0007669"/>
    <property type="project" value="TreeGrafter"/>
</dbReference>
<dbReference type="Proteomes" id="UP000467840">
    <property type="component" value="Chromosome 10"/>
</dbReference>
<keyword evidence="1" id="KW-0813">Transport</keyword>
<dbReference type="GO" id="GO:0006813">
    <property type="term" value="P:potassium ion transport"/>
    <property type="evidence" value="ECO:0007669"/>
    <property type="project" value="UniProtKB-KW"/>
</dbReference>
<keyword evidence="4" id="KW-0406">Ion transport</keyword>
<dbReference type="InterPro" id="IPR050794">
    <property type="entry name" value="CPA2_transporter"/>
</dbReference>
<evidence type="ECO:0000313" key="5">
    <source>
        <dbReference type="EMBL" id="KAF2319107.1"/>
    </source>
</evidence>
<evidence type="ECO:0000256" key="1">
    <source>
        <dbReference type="ARBA" id="ARBA00022448"/>
    </source>
</evidence>